<feature type="region of interest" description="Disordered" evidence="2">
    <location>
        <begin position="755"/>
        <end position="828"/>
    </location>
</feature>
<evidence type="ECO:0000313" key="3">
    <source>
        <dbReference type="EMBL" id="KAL1527116.1"/>
    </source>
</evidence>
<feature type="region of interest" description="Disordered" evidence="2">
    <location>
        <begin position="541"/>
        <end position="582"/>
    </location>
</feature>
<feature type="region of interest" description="Disordered" evidence="2">
    <location>
        <begin position="370"/>
        <end position="428"/>
    </location>
</feature>
<feature type="coiled-coil region" evidence="1">
    <location>
        <begin position="142"/>
        <end position="204"/>
    </location>
</feature>
<feature type="region of interest" description="Disordered" evidence="2">
    <location>
        <begin position="456"/>
        <end position="477"/>
    </location>
</feature>
<accession>A0AB34K2I3</accession>
<keyword evidence="4" id="KW-1185">Reference proteome</keyword>
<feature type="compositionally biased region" description="Basic and acidic residues" evidence="2">
    <location>
        <begin position="664"/>
        <end position="678"/>
    </location>
</feature>
<feature type="compositionally biased region" description="Polar residues" evidence="2">
    <location>
        <begin position="1137"/>
        <end position="1146"/>
    </location>
</feature>
<organism evidence="3 4">
    <name type="scientific">Prymnesium parvum</name>
    <name type="common">Toxic golden alga</name>
    <dbReference type="NCBI Taxonomy" id="97485"/>
    <lineage>
        <taxon>Eukaryota</taxon>
        <taxon>Haptista</taxon>
        <taxon>Haptophyta</taxon>
        <taxon>Prymnesiophyceae</taxon>
        <taxon>Prymnesiales</taxon>
        <taxon>Prymnesiaceae</taxon>
        <taxon>Prymnesium</taxon>
    </lineage>
</organism>
<feature type="compositionally biased region" description="Low complexity" evidence="2">
    <location>
        <begin position="235"/>
        <end position="255"/>
    </location>
</feature>
<dbReference type="Proteomes" id="UP001515480">
    <property type="component" value="Unassembled WGS sequence"/>
</dbReference>
<feature type="region of interest" description="Disordered" evidence="2">
    <location>
        <begin position="301"/>
        <end position="321"/>
    </location>
</feature>
<feature type="compositionally biased region" description="Basic and acidic residues" evidence="2">
    <location>
        <begin position="396"/>
        <end position="408"/>
    </location>
</feature>
<evidence type="ECO:0000313" key="4">
    <source>
        <dbReference type="Proteomes" id="UP001515480"/>
    </source>
</evidence>
<gene>
    <name evidence="3" type="ORF">AB1Y20_015798</name>
</gene>
<dbReference type="AlphaFoldDB" id="A0AB34K2I3"/>
<reference evidence="3 4" key="1">
    <citation type="journal article" date="2024" name="Science">
        <title>Giant polyketide synthase enzymes in the biosynthesis of giant marine polyether toxins.</title>
        <authorList>
            <person name="Fallon T.R."/>
            <person name="Shende V.V."/>
            <person name="Wierzbicki I.H."/>
            <person name="Pendleton A.L."/>
            <person name="Watervoot N.F."/>
            <person name="Auber R.P."/>
            <person name="Gonzalez D.J."/>
            <person name="Wisecaver J.H."/>
            <person name="Moore B.S."/>
        </authorList>
    </citation>
    <scope>NUCLEOTIDE SEQUENCE [LARGE SCALE GENOMIC DNA]</scope>
    <source>
        <strain evidence="3 4">12B1</strain>
    </source>
</reference>
<keyword evidence="1" id="KW-0175">Coiled coil</keyword>
<feature type="compositionally biased region" description="Low complexity" evidence="2">
    <location>
        <begin position="1113"/>
        <end position="1135"/>
    </location>
</feature>
<sequence>MAMRSNGLAGMKLEHTVLQREELSGLAALFASNWDGIPQSSRLEAASRVAALRQERLSLESAARRRAELASYESQARVMGMERRLVELRASAARRASGTGVGLEPPVAAQGDVDTRAQLEAARARFAEYVEEVAPRVTGERVDASAQLVEQLRRKRQEVEARRHLAQAEFARQLELEREAEEERERLRQALQVEAEDKAKLREVLTRPRPSRQYYEPLQPQDVEVGWEEEESAARAHQAHAPRAPATASAAPAVKAGGGGAAGPVATSRVVPADVDQDDEARDAATDMESKVTTVATSGAMPDRSMVHSERSGSPRQPAACQLSSEGTAITAREANAPPNRMHLDAFDVKTSVHIEQTGGACHVYLSGSRCDSTSSRIDAPAEAAHTSERWTMTDSAREEQPREEQPREAAVGKGGGEPAGAEPSRETQQLAMLQVQVQLQQLAVLQSLQQHHFFRSSPTPPPWHGGGPGERQAEAEARQLEEEWARLEEERERLAARRGLRPSWPPYGGARIDHEVRRSAGSLAAERSRLEAERAQLATADANAEARRTHDGLTPSAQRPRGGAAPFVREPAHVGSGAQPVHAASLDATLGDAWRPLGDEGGGDAPLIRAEEQRGCDEGAAASSQGSRGASGHSAAGAEWEAPVGPRVVEHGTLSDWEEDEFSSERDDAVGWEEKARQAARQKAKAEAEEDQRRRAEEARAAEVASRKAEMEAARKREQEEQEAAEREDYEARLAAAREEERRIEQAQLEAERELARMAEEERKAAEAEEKARRELEEAEAAQREAARVAAEREAAERARQAAEEEARRQAEERAAKKAAEVARQKPPSELEIAPLARALQKRCELSSRGDAKAIVQAWRSLSAEVPKQLDSRAAASWRQDAAMGLYALSVGECAGALRALVISRGVELVPPEVLAKHDPPELHHLREHLSPTDWSLLVILLCHLHFSAKAANLSRSEECTLLLPSLLHGSSSSGGATAVAQFLDSILPPVGAPAPDWMLTGELEGFSANEQENVPDTTGNVSGLISPIDSLPSSPGFGSEEKHGDFSSDLHVAESGERKHDPAHARRARVHASRYTVGHIAALIFLEVLPHGCEEAVHVFALACQHERYSSGFNTSGSSTSRSNTSGSGARSSDNIRTSGSSTS</sequence>
<comment type="caution">
    <text evidence="3">The sequence shown here is derived from an EMBL/GenBank/DDBJ whole genome shotgun (WGS) entry which is preliminary data.</text>
</comment>
<proteinExistence type="predicted"/>
<evidence type="ECO:0000256" key="1">
    <source>
        <dbReference type="SAM" id="Coils"/>
    </source>
</evidence>
<protein>
    <submittedName>
        <fullName evidence="3">Uncharacterized protein</fullName>
    </submittedName>
</protein>
<feature type="region of interest" description="Disordered" evidence="2">
    <location>
        <begin position="1113"/>
        <end position="1146"/>
    </location>
</feature>
<feature type="compositionally biased region" description="Basic and acidic residues" evidence="2">
    <location>
        <begin position="685"/>
        <end position="743"/>
    </location>
</feature>
<evidence type="ECO:0000256" key="2">
    <source>
        <dbReference type="SAM" id="MobiDB-lite"/>
    </source>
</evidence>
<feature type="region of interest" description="Disordered" evidence="2">
    <location>
        <begin position="226"/>
        <end position="270"/>
    </location>
</feature>
<dbReference type="EMBL" id="JBGBPQ010000003">
    <property type="protein sequence ID" value="KAL1527116.1"/>
    <property type="molecule type" value="Genomic_DNA"/>
</dbReference>
<name>A0AB34K2I3_PRYPA</name>
<feature type="compositionally biased region" description="Low complexity" evidence="2">
    <location>
        <begin position="620"/>
        <end position="639"/>
    </location>
</feature>
<feature type="region of interest" description="Disordered" evidence="2">
    <location>
        <begin position="615"/>
        <end position="743"/>
    </location>
</feature>